<dbReference type="GO" id="GO:0003725">
    <property type="term" value="F:double-stranded RNA binding"/>
    <property type="evidence" value="ECO:0007669"/>
    <property type="project" value="InterPro"/>
</dbReference>
<dbReference type="EMBL" id="FPIZ01000004">
    <property type="protein sequence ID" value="SFW41938.1"/>
    <property type="molecule type" value="Genomic_DNA"/>
</dbReference>
<dbReference type="NCBIfam" id="TIGR00057">
    <property type="entry name" value="L-threonylcarbamoyladenylate synthase"/>
    <property type="match status" value="1"/>
</dbReference>
<keyword evidence="3" id="KW-0808">Transferase</keyword>
<dbReference type="GO" id="GO:0061710">
    <property type="term" value="F:L-threonylcarbamoyladenylate synthase"/>
    <property type="evidence" value="ECO:0007669"/>
    <property type="project" value="UniProtKB-EC"/>
</dbReference>
<accession>A0A1K1P2E6</accession>
<dbReference type="InterPro" id="IPR017945">
    <property type="entry name" value="DHBP_synth_RibB-like_a/b_dom"/>
</dbReference>
<evidence type="ECO:0000313" key="3">
    <source>
        <dbReference type="EMBL" id="WQG87439.1"/>
    </source>
</evidence>
<evidence type="ECO:0000313" key="5">
    <source>
        <dbReference type="Proteomes" id="UP001326715"/>
    </source>
</evidence>
<organism evidence="2 4">
    <name type="scientific">Chitinophaga sancti</name>
    <dbReference type="NCBI Taxonomy" id="1004"/>
    <lineage>
        <taxon>Bacteria</taxon>
        <taxon>Pseudomonadati</taxon>
        <taxon>Bacteroidota</taxon>
        <taxon>Chitinophagia</taxon>
        <taxon>Chitinophagales</taxon>
        <taxon>Chitinophagaceae</taxon>
        <taxon>Chitinophaga</taxon>
    </lineage>
</organism>
<dbReference type="SUPFAM" id="SSF55821">
    <property type="entry name" value="YrdC/RibB"/>
    <property type="match status" value="1"/>
</dbReference>
<sequence length="205" mass="22895">MLLTLHPDNPNPRHLKTIVECLKDGGVIIYPTDTVYGMGCDISQHKAIERICRIKHINPAKAQFSFICYDLSHLSDYARSVDTPTFRMLKKALPGPYTFILPASRQVPRMLKQKKDTVGIRVPDNNISRAIVKELGNPILSTSLPIEAYVEEYTDPEIIHEKFENIVDIVIDGGPGGMQFSTVVDCTGSEPELIREGLGSFEEIV</sequence>
<dbReference type="PANTHER" id="PTHR42828">
    <property type="entry name" value="DHBP SYNTHASE RIBB-LIKE ALPHA/BETA DOMAIN-CONTAINING PROTEIN"/>
    <property type="match status" value="1"/>
</dbReference>
<dbReference type="STRING" id="1004.SAMN05661012_01737"/>
<dbReference type="InterPro" id="IPR052532">
    <property type="entry name" value="SUA5_domain"/>
</dbReference>
<evidence type="ECO:0000313" key="4">
    <source>
        <dbReference type="Proteomes" id="UP000183788"/>
    </source>
</evidence>
<name>A0A1K1P2E6_9BACT</name>
<dbReference type="EC" id="2.7.7.87" evidence="3"/>
<dbReference type="PROSITE" id="PS51163">
    <property type="entry name" value="YRDC"/>
    <property type="match status" value="1"/>
</dbReference>
<dbReference type="Proteomes" id="UP001326715">
    <property type="component" value="Chromosome"/>
</dbReference>
<evidence type="ECO:0000259" key="1">
    <source>
        <dbReference type="PROSITE" id="PS51163"/>
    </source>
</evidence>
<dbReference type="AlphaFoldDB" id="A0A1K1P2E6"/>
<dbReference type="InterPro" id="IPR006070">
    <property type="entry name" value="Sua5-like_dom"/>
</dbReference>
<reference evidence="3 5" key="2">
    <citation type="submission" date="2023-11" db="EMBL/GenBank/DDBJ databases">
        <title>MicrobeMod: A computational toolkit for identifying prokaryotic methylation and restriction-modification with nanopore sequencing.</title>
        <authorList>
            <person name="Crits-Christoph A."/>
            <person name="Kang S.C."/>
            <person name="Lee H."/>
            <person name="Ostrov N."/>
        </authorList>
    </citation>
    <scope>NUCLEOTIDE SEQUENCE [LARGE SCALE GENOMIC DNA]</scope>
    <source>
        <strain evidence="3 5">ATCC 23090</strain>
    </source>
</reference>
<dbReference type="EMBL" id="CP140154">
    <property type="protein sequence ID" value="WQG87439.1"/>
    <property type="molecule type" value="Genomic_DNA"/>
</dbReference>
<feature type="domain" description="YrdC-like" evidence="1">
    <location>
        <begin position="12"/>
        <end position="199"/>
    </location>
</feature>
<dbReference type="OrthoDB" id="9814580at2"/>
<gene>
    <name evidence="2" type="ORF">SAMN05661012_01737</name>
    <name evidence="3" type="ORF">SR876_21165</name>
</gene>
<dbReference type="Gene3D" id="3.90.870.10">
    <property type="entry name" value="DHBP synthase"/>
    <property type="match status" value="1"/>
</dbReference>
<keyword evidence="5" id="KW-1185">Reference proteome</keyword>
<proteinExistence type="predicted"/>
<keyword evidence="3" id="KW-0548">Nucleotidyltransferase</keyword>
<protein>
    <submittedName>
        <fullName evidence="3">L-threonylcarbamoyladenylate synthase</fullName>
        <ecNumber evidence="3">2.7.7.87</ecNumber>
    </submittedName>
    <submittedName>
        <fullName evidence="2">tRNA threonylcarbamoyl adenosine modification protein, Sua5/YciO/YrdC/YwlC family</fullName>
    </submittedName>
</protein>
<dbReference type="PANTHER" id="PTHR42828:SF3">
    <property type="entry name" value="THREONYLCARBAMOYL-AMP SYNTHASE"/>
    <property type="match status" value="1"/>
</dbReference>
<dbReference type="Proteomes" id="UP000183788">
    <property type="component" value="Unassembled WGS sequence"/>
</dbReference>
<evidence type="ECO:0000313" key="2">
    <source>
        <dbReference type="EMBL" id="SFW41938.1"/>
    </source>
</evidence>
<dbReference type="Pfam" id="PF01300">
    <property type="entry name" value="Sua5_yciO_yrdC"/>
    <property type="match status" value="1"/>
</dbReference>
<reference evidence="2 4" key="1">
    <citation type="submission" date="2016-11" db="EMBL/GenBank/DDBJ databases">
        <authorList>
            <person name="Jaros S."/>
            <person name="Januszkiewicz K."/>
            <person name="Wedrychowicz H."/>
        </authorList>
    </citation>
    <scope>NUCLEOTIDE SEQUENCE [LARGE SCALE GENOMIC DNA]</scope>
    <source>
        <strain evidence="2 4">DSM 784</strain>
    </source>
</reference>
<dbReference type="RefSeq" id="WP_072358930.1">
    <property type="nucleotide sequence ID" value="NZ_CBHWAX010000013.1"/>
</dbReference>